<evidence type="ECO:0000313" key="5">
    <source>
        <dbReference type="EMBL" id="OYD49685.1"/>
    </source>
</evidence>
<comment type="caution">
    <text evidence="5">The sequence shown here is derived from an EMBL/GenBank/DDBJ whole genome shotgun (WGS) entry which is preliminary data.</text>
</comment>
<dbReference type="OrthoDB" id="8527856at2"/>
<dbReference type="RefSeq" id="WP_094289815.1">
    <property type="nucleotide sequence ID" value="NZ_NOIG01000008.1"/>
</dbReference>
<evidence type="ECO:0000259" key="4">
    <source>
        <dbReference type="PROSITE" id="PS50943"/>
    </source>
</evidence>
<dbReference type="AlphaFoldDB" id="A0A235EMK6"/>
<gene>
    <name evidence="5" type="ORF">CBY09_11990</name>
</gene>
<evidence type="ECO:0000256" key="1">
    <source>
        <dbReference type="ARBA" id="ARBA00023015"/>
    </source>
</evidence>
<dbReference type="Gene3D" id="1.10.260.40">
    <property type="entry name" value="lambda repressor-like DNA-binding domains"/>
    <property type="match status" value="1"/>
</dbReference>
<dbReference type="GO" id="GO:0005829">
    <property type="term" value="C:cytosol"/>
    <property type="evidence" value="ECO:0007669"/>
    <property type="project" value="TreeGrafter"/>
</dbReference>
<reference evidence="5 6" key="1">
    <citation type="submission" date="2017-07" db="EMBL/GenBank/DDBJ databases">
        <title>Acidovorax KNDSW TSA 6 genome sequence and assembly.</title>
        <authorList>
            <person name="Mayilraj S."/>
        </authorList>
    </citation>
    <scope>NUCLEOTIDE SEQUENCE [LARGE SCALE GENOMIC DNA]</scope>
    <source>
        <strain evidence="5 6">KNDSW-TSA6</strain>
    </source>
</reference>
<keyword evidence="2" id="KW-0238">DNA-binding</keyword>
<accession>A0A235EMK6</accession>
<keyword evidence="3" id="KW-0804">Transcription</keyword>
<protein>
    <submittedName>
        <fullName evidence="5">Transcriptional regulator</fullName>
    </submittedName>
</protein>
<keyword evidence="1" id="KW-0805">Transcription regulation</keyword>
<sequence length="89" mass="9388">MSTLVQGFGLAVRQSREARGWSQERLAEHSDLNRSYVGEIERGSVIASLATVEKLAGALGVAPSGLVVRGEAVQRAQLVRGIQLAAIAC</sequence>
<dbReference type="GO" id="GO:0003677">
    <property type="term" value="F:DNA binding"/>
    <property type="evidence" value="ECO:0007669"/>
    <property type="project" value="UniProtKB-KW"/>
</dbReference>
<dbReference type="PROSITE" id="PS50943">
    <property type="entry name" value="HTH_CROC1"/>
    <property type="match status" value="1"/>
</dbReference>
<dbReference type="SMART" id="SM00530">
    <property type="entry name" value="HTH_XRE"/>
    <property type="match status" value="1"/>
</dbReference>
<evidence type="ECO:0000256" key="2">
    <source>
        <dbReference type="ARBA" id="ARBA00023125"/>
    </source>
</evidence>
<dbReference type="InterPro" id="IPR050807">
    <property type="entry name" value="TransReg_Diox_bact_type"/>
</dbReference>
<proteinExistence type="predicted"/>
<dbReference type="Pfam" id="PF01381">
    <property type="entry name" value="HTH_3"/>
    <property type="match status" value="1"/>
</dbReference>
<dbReference type="PANTHER" id="PTHR46797">
    <property type="entry name" value="HTH-TYPE TRANSCRIPTIONAL REGULATOR"/>
    <property type="match status" value="1"/>
</dbReference>
<keyword evidence="6" id="KW-1185">Reference proteome</keyword>
<dbReference type="CDD" id="cd00093">
    <property type="entry name" value="HTH_XRE"/>
    <property type="match status" value="1"/>
</dbReference>
<evidence type="ECO:0000256" key="3">
    <source>
        <dbReference type="ARBA" id="ARBA00023163"/>
    </source>
</evidence>
<dbReference type="Proteomes" id="UP000215441">
    <property type="component" value="Unassembled WGS sequence"/>
</dbReference>
<name>A0A235EMK6_9BURK</name>
<dbReference type="GO" id="GO:0003700">
    <property type="term" value="F:DNA-binding transcription factor activity"/>
    <property type="evidence" value="ECO:0007669"/>
    <property type="project" value="TreeGrafter"/>
</dbReference>
<dbReference type="InterPro" id="IPR010982">
    <property type="entry name" value="Lambda_DNA-bd_dom_sf"/>
</dbReference>
<organism evidence="5 6">
    <name type="scientific">Acidovorax kalamii</name>
    <dbReference type="NCBI Taxonomy" id="2004485"/>
    <lineage>
        <taxon>Bacteria</taxon>
        <taxon>Pseudomonadati</taxon>
        <taxon>Pseudomonadota</taxon>
        <taxon>Betaproteobacteria</taxon>
        <taxon>Burkholderiales</taxon>
        <taxon>Comamonadaceae</taxon>
        <taxon>Acidovorax</taxon>
    </lineage>
</organism>
<evidence type="ECO:0000313" key="6">
    <source>
        <dbReference type="Proteomes" id="UP000215441"/>
    </source>
</evidence>
<dbReference type="SUPFAM" id="SSF47413">
    <property type="entry name" value="lambda repressor-like DNA-binding domains"/>
    <property type="match status" value="1"/>
</dbReference>
<dbReference type="PANTHER" id="PTHR46797:SF23">
    <property type="entry name" value="HTH-TYPE TRANSCRIPTIONAL REGULATOR SUTR"/>
    <property type="match status" value="1"/>
</dbReference>
<feature type="domain" description="HTH cro/C1-type" evidence="4">
    <location>
        <begin position="12"/>
        <end position="66"/>
    </location>
</feature>
<dbReference type="InterPro" id="IPR001387">
    <property type="entry name" value="Cro/C1-type_HTH"/>
</dbReference>
<dbReference type="EMBL" id="NOIG01000008">
    <property type="protein sequence ID" value="OYD49685.1"/>
    <property type="molecule type" value="Genomic_DNA"/>
</dbReference>